<protein>
    <submittedName>
        <fullName evidence="1">Uncharacterized protein</fullName>
    </submittedName>
</protein>
<dbReference type="AlphaFoldDB" id="A0A1A8WC95"/>
<organism evidence="1 2">
    <name type="scientific">Plasmodium malariae</name>
    <dbReference type="NCBI Taxonomy" id="5858"/>
    <lineage>
        <taxon>Eukaryota</taxon>
        <taxon>Sar</taxon>
        <taxon>Alveolata</taxon>
        <taxon>Apicomplexa</taxon>
        <taxon>Aconoidasida</taxon>
        <taxon>Haemosporida</taxon>
        <taxon>Plasmodiidae</taxon>
        <taxon>Plasmodium</taxon>
        <taxon>Plasmodium (Plasmodium)</taxon>
    </lineage>
</organism>
<gene>
    <name evidence="1" type="ORF">PMALA_030420</name>
</gene>
<name>A0A1A8WC95_PLAMA</name>
<dbReference type="EMBL" id="FLQW01001625">
    <property type="protein sequence ID" value="SBS90634.1"/>
    <property type="molecule type" value="Genomic_DNA"/>
</dbReference>
<evidence type="ECO:0000313" key="2">
    <source>
        <dbReference type="Proteomes" id="UP000078597"/>
    </source>
</evidence>
<sequence length="774" mass="92205">MKINKMFVLKVRMRKLGRRNEKNCFSTVSNKSSNFINKNERERNVSREKFSFPKEKFDNFKQINVKNLNNREFLYYIGYGSKNKLLNLDVLNSIMQELQIKVINSINCITTDFNQNEKNILNSKCYQTEGNTKNPFFDIHDLVKVYLNICYINSYFFLKKKYEERLDKIKENVLNKERNNMYCSEGRVFAESNLFSKKTINNVKRKGVIGIEKEIKGKKEEKGETKKSGESELTYNSNSYTSTSDLFEKDHFIYTNISDKDYEHNEFVCNEYVKNIFNILSIFFLQNINILNNHYLCRLFYGYNKSKFYNGRYFNNLCFEIIKRVKKIRTYHLYLILMNSYYLNYIDSIFVKIVLINTISKLSQLPCEAICQVIPVVPLFISSEKLFFKINVIYSKKIASFNQISHLINLFKKMVQYNLISQKNIFLTFKYLNKFMKVKKSLFKTSNFKNKNVKEESTKKTNVHEFSASNDDSVINNLIENFDTFTYEDNKKKKNIMEISLDKNSLKDNNLLTFRNVNAKFKNGNVYTKEVNGELKNENFCITEEEEEGAVEVVEGVVGEVVEDTLENAEEEYRNKSELIRYNENYVDDTTESTYKKEKLFFNLKIIEMHLKHDFKSIYCLFPNDYKNFLQKVKNISCTFNKNMQGEKLIYILKKYMKMLNYKFITFTHGPYILHICDPFHKIYLDWKNGWKLYPSYEQVSQKNFEMNKINHLKKEGFNEILICHDSFTKCQNEQEKLKYLNCILRHTKFSKCTTIMNEKGKFHGPLELMDIYV</sequence>
<accession>A0A1A8WC95</accession>
<dbReference type="VEuPathDB" id="PlasmoDB:PmUG01_14047100"/>
<proteinExistence type="predicted"/>
<reference evidence="2" key="1">
    <citation type="submission" date="2016-05" db="EMBL/GenBank/DDBJ databases">
        <authorList>
            <person name="Naeem Raeece"/>
        </authorList>
    </citation>
    <scope>NUCLEOTIDE SEQUENCE [LARGE SCALE GENOMIC DNA]</scope>
</reference>
<dbReference type="Proteomes" id="UP000078597">
    <property type="component" value="Unassembled WGS sequence"/>
</dbReference>
<evidence type="ECO:0000313" key="1">
    <source>
        <dbReference type="EMBL" id="SBS90634.1"/>
    </source>
</evidence>